<reference evidence="1 2" key="1">
    <citation type="submission" date="2019-05" db="EMBL/GenBank/DDBJ databases">
        <title>Another draft genome of Portunus trituberculatus and its Hox gene families provides insights of decapod evolution.</title>
        <authorList>
            <person name="Jeong J.-H."/>
            <person name="Song I."/>
            <person name="Kim S."/>
            <person name="Choi T."/>
            <person name="Kim D."/>
            <person name="Ryu S."/>
            <person name="Kim W."/>
        </authorList>
    </citation>
    <scope>NUCLEOTIDE SEQUENCE [LARGE SCALE GENOMIC DNA]</scope>
    <source>
        <tissue evidence="1">Muscle</tissue>
    </source>
</reference>
<dbReference type="AlphaFoldDB" id="A0A5B7IS43"/>
<dbReference type="Proteomes" id="UP000324222">
    <property type="component" value="Unassembled WGS sequence"/>
</dbReference>
<dbReference type="EMBL" id="VSRR010067576">
    <property type="protein sequence ID" value="MPC85183.1"/>
    <property type="molecule type" value="Genomic_DNA"/>
</dbReference>
<sequence length="226" mass="25476">MPRRLEGNIPGRLMTHRRLPAEAFSFGGRISMLHSGMTAAPSACPGVNCLLFMHAAITLWSGSDGSFICIAASEINKDCHLIKIPCARRPVPVDLPAGFTFIISVKRDTRAFIRRRVAGNAFLYASRRPPCNPAVRCGRPCTGRPFLTERLIYITKADVCSWTIFTWRRILMDDLLCNRGRRATRPTVCYRLLPDSRVNKGKNSFDFIIRIPFPKSAMVKDSLRFM</sequence>
<protein>
    <submittedName>
        <fullName evidence="1">Uncharacterized protein</fullName>
    </submittedName>
</protein>
<accession>A0A5B7IS43</accession>
<name>A0A5B7IS43_PORTR</name>
<organism evidence="1 2">
    <name type="scientific">Portunus trituberculatus</name>
    <name type="common">Swimming crab</name>
    <name type="synonym">Neptunus trituberculatus</name>
    <dbReference type="NCBI Taxonomy" id="210409"/>
    <lineage>
        <taxon>Eukaryota</taxon>
        <taxon>Metazoa</taxon>
        <taxon>Ecdysozoa</taxon>
        <taxon>Arthropoda</taxon>
        <taxon>Crustacea</taxon>
        <taxon>Multicrustacea</taxon>
        <taxon>Malacostraca</taxon>
        <taxon>Eumalacostraca</taxon>
        <taxon>Eucarida</taxon>
        <taxon>Decapoda</taxon>
        <taxon>Pleocyemata</taxon>
        <taxon>Brachyura</taxon>
        <taxon>Eubrachyura</taxon>
        <taxon>Portunoidea</taxon>
        <taxon>Portunidae</taxon>
        <taxon>Portuninae</taxon>
        <taxon>Portunus</taxon>
    </lineage>
</organism>
<comment type="caution">
    <text evidence="1">The sequence shown here is derived from an EMBL/GenBank/DDBJ whole genome shotgun (WGS) entry which is preliminary data.</text>
</comment>
<proteinExistence type="predicted"/>
<evidence type="ECO:0000313" key="2">
    <source>
        <dbReference type="Proteomes" id="UP000324222"/>
    </source>
</evidence>
<evidence type="ECO:0000313" key="1">
    <source>
        <dbReference type="EMBL" id="MPC85183.1"/>
    </source>
</evidence>
<gene>
    <name evidence="1" type="ORF">E2C01_079945</name>
</gene>
<keyword evidence="2" id="KW-1185">Reference proteome</keyword>